<gene>
    <name evidence="1" type="ORF">TRM7557_03090</name>
</gene>
<dbReference type="Gene3D" id="3.40.50.300">
    <property type="entry name" value="P-loop containing nucleotide triphosphate hydrolases"/>
    <property type="match status" value="1"/>
</dbReference>
<organism evidence="1 2">
    <name type="scientific">Tritonibacter multivorans</name>
    <dbReference type="NCBI Taxonomy" id="928856"/>
    <lineage>
        <taxon>Bacteria</taxon>
        <taxon>Pseudomonadati</taxon>
        <taxon>Pseudomonadota</taxon>
        <taxon>Alphaproteobacteria</taxon>
        <taxon>Rhodobacterales</taxon>
        <taxon>Paracoccaceae</taxon>
        <taxon>Tritonibacter</taxon>
    </lineage>
</organism>
<dbReference type="SUPFAM" id="SSF52540">
    <property type="entry name" value="P-loop containing nucleoside triphosphate hydrolases"/>
    <property type="match status" value="1"/>
</dbReference>
<dbReference type="Proteomes" id="UP000052022">
    <property type="component" value="Unassembled WGS sequence"/>
</dbReference>
<name>A0A0P1GG46_9RHOB</name>
<dbReference type="AlphaFoldDB" id="A0A0P1GG46"/>
<evidence type="ECO:0000313" key="1">
    <source>
        <dbReference type="EMBL" id="CUH80820.1"/>
    </source>
</evidence>
<dbReference type="OrthoDB" id="7540582at2"/>
<proteinExistence type="predicted"/>
<dbReference type="STRING" id="928856.SAMN04488049_11639"/>
<reference evidence="1 2" key="1">
    <citation type="submission" date="2015-09" db="EMBL/GenBank/DDBJ databases">
        <authorList>
            <consortium name="Swine Surveillance"/>
        </authorList>
    </citation>
    <scope>NUCLEOTIDE SEQUENCE [LARGE SCALE GENOMIC DNA]</scope>
    <source>
        <strain evidence="1 2">CECT 7557</strain>
    </source>
</reference>
<dbReference type="RefSeq" id="WP_058291106.1">
    <property type="nucleotide sequence ID" value="NZ_CYSD01000040.1"/>
</dbReference>
<protein>
    <recommendedName>
        <fullName evidence="3">Sulfotransferase family protein</fullName>
    </recommendedName>
</protein>
<keyword evidence="2" id="KW-1185">Reference proteome</keyword>
<evidence type="ECO:0000313" key="2">
    <source>
        <dbReference type="Proteomes" id="UP000052022"/>
    </source>
</evidence>
<dbReference type="EMBL" id="CYSD01000040">
    <property type="protein sequence ID" value="CUH80820.1"/>
    <property type="molecule type" value="Genomic_DNA"/>
</dbReference>
<sequence>MTLYLHLGAHKTATTFLQNVLKHNEAALEARGVARVKIQPRHLFWHFLRDGDREAYKKRRRTLGRKLKTFDQDWPNAVLTSETMFGTSDLDSADRLYPNADMALRVLSQLTEGMDRKVIFYVRRQDDFIEASFINRLQTLATSIHLDHTKLLADDSWSNFDSYLQSFDVTALSWLNLAERMATHFGAENLIIRPFETIRRSREDYARDFLAPMCDTAGLDFAPDVYENRSFSAPAMAEFLRLAPLQDFQDLRALRLRLQEEYPNTDHPRPTLLSPEQRSQIRAMHQDSNADLFDRFIAAPDREGISYAP</sequence>
<evidence type="ECO:0008006" key="3">
    <source>
        <dbReference type="Google" id="ProtNLM"/>
    </source>
</evidence>
<accession>A0A0P1GG46</accession>
<dbReference type="InterPro" id="IPR027417">
    <property type="entry name" value="P-loop_NTPase"/>
</dbReference>